<dbReference type="EMBL" id="BKCM01000013">
    <property type="protein sequence ID" value="GER01782.1"/>
    <property type="molecule type" value="Genomic_DNA"/>
</dbReference>
<protein>
    <recommendedName>
        <fullName evidence="5 6">Cell division protein FtsA</fullName>
    </recommendedName>
</protein>
<dbReference type="GO" id="GO:0043093">
    <property type="term" value="P:FtsZ-dependent cytokinesis"/>
    <property type="evidence" value="ECO:0007669"/>
    <property type="project" value="UniProtKB-UniRule"/>
</dbReference>
<dbReference type="CDD" id="cd24048">
    <property type="entry name" value="ASKHA_NBD_FtsA"/>
    <property type="match status" value="1"/>
</dbReference>
<evidence type="ECO:0000256" key="3">
    <source>
        <dbReference type="ARBA" id="ARBA00023136"/>
    </source>
</evidence>
<comment type="subcellular location">
    <subcellularLocation>
        <location evidence="5">Cell membrane</location>
        <topology evidence="5">Peripheral membrane protein</topology>
        <orientation evidence="5">Cytoplasmic side</orientation>
    </subcellularLocation>
    <text evidence="5">Localizes to the Z ring in an FtsZ-dependent manner. Targeted to the membrane through a conserved C-terminal amphipathic helix.</text>
</comment>
<gene>
    <name evidence="5 9" type="primary">ftsA</name>
    <name evidence="9" type="ORF">JCM17845_24050</name>
</gene>
<dbReference type="InterPro" id="IPR020823">
    <property type="entry name" value="Cell_div_FtsA"/>
</dbReference>
<dbReference type="SUPFAM" id="SSF53067">
    <property type="entry name" value="Actin-like ATPase domain"/>
    <property type="match status" value="2"/>
</dbReference>
<evidence type="ECO:0000256" key="4">
    <source>
        <dbReference type="ARBA" id="ARBA00023306"/>
    </source>
</evidence>
<dbReference type="PANTHER" id="PTHR32432:SF4">
    <property type="entry name" value="CELL DIVISION PROTEIN FTSA"/>
    <property type="match status" value="1"/>
</dbReference>
<sequence length="437" mass="46111">MGISYDPGQSHNSFDEGGSAMTSQRQGLIAALDVGSSKVGCFIAHRGASGELDVLGLGHRVCRGVKAGAVVDIAEAERAIRAAVQQAETLAGETVESVVVSLSAGQLESQVIEVDVSIDGHRVEEADITRVLHEARASIDPGDRVVIHAFPACFAIDGSYGVKEPVGMFGDRLAVSMHVITAAAGPVRNLESAIQRAHLTVARFVASPYASALATLVDDERELGAAVVDMGAGSTQIAIFAGGALVHVDVIPVGAGHITQDIARGLLTPVDHAERLKTYYGAAMQSPTDDREMIDVPQLGETGPAEDITSQLPRSVLTGVIQPRIEETLELVRDYLEAGGFDGIGARRVVLTGGGAQMPGIRELAQTILGKQVRIGRPRRVVGLADATAGPAFATCTGLLLYDQMAPLELSDERQTEAKEQPKGRLARMGRWFKENF</sequence>
<accession>A0A5A7N0H8</accession>
<dbReference type="InterPro" id="IPR050696">
    <property type="entry name" value="FtsA/MreB"/>
</dbReference>
<feature type="domain" description="SHS2" evidence="8">
    <location>
        <begin position="29"/>
        <end position="215"/>
    </location>
</feature>
<proteinExistence type="inferred from homology"/>
<keyword evidence="2 5" id="KW-0132">Cell division</keyword>
<dbReference type="Gene3D" id="3.30.1490.110">
    <property type="match status" value="1"/>
</dbReference>
<comment type="similarity">
    <text evidence="5 6">Belongs to the FtsA/MreB family.</text>
</comment>
<dbReference type="Pfam" id="PF02491">
    <property type="entry name" value="SHS2_FTSA"/>
    <property type="match status" value="1"/>
</dbReference>
<dbReference type="InterPro" id="IPR003494">
    <property type="entry name" value="SHS2_FtsA"/>
</dbReference>
<name>A0A5A7N0H8_9PROT</name>
<comment type="subunit">
    <text evidence="5">Self-interacts. Interacts with FtsZ.</text>
</comment>
<evidence type="ECO:0000256" key="2">
    <source>
        <dbReference type="ARBA" id="ARBA00022618"/>
    </source>
</evidence>
<evidence type="ECO:0000313" key="9">
    <source>
        <dbReference type="EMBL" id="GER01782.1"/>
    </source>
</evidence>
<feature type="region of interest" description="Disordered" evidence="7">
    <location>
        <begin position="1"/>
        <end position="20"/>
    </location>
</feature>
<dbReference type="SMART" id="SM00842">
    <property type="entry name" value="FtsA"/>
    <property type="match status" value="1"/>
</dbReference>
<comment type="function">
    <text evidence="5 6">Cell division protein that is involved in the assembly of the Z ring. May serve as a membrane anchor for the Z ring.</text>
</comment>
<dbReference type="Gene3D" id="3.30.420.40">
    <property type="match status" value="1"/>
</dbReference>
<dbReference type="AlphaFoldDB" id="A0A5A7N0H8"/>
<dbReference type="InterPro" id="IPR043129">
    <property type="entry name" value="ATPase_NBD"/>
</dbReference>
<keyword evidence="3 5" id="KW-0472">Membrane</keyword>
<dbReference type="Proteomes" id="UP000325187">
    <property type="component" value="Unassembled WGS sequence"/>
</dbReference>
<keyword evidence="4 5" id="KW-0131">Cell cycle</keyword>
<dbReference type="Pfam" id="PF14450">
    <property type="entry name" value="FtsA"/>
    <property type="match status" value="1"/>
</dbReference>
<comment type="caution">
    <text evidence="9">The sequence shown here is derived from an EMBL/GenBank/DDBJ whole genome shotgun (WGS) entry which is preliminary data.</text>
</comment>
<dbReference type="GO" id="GO:0009898">
    <property type="term" value="C:cytoplasmic side of plasma membrane"/>
    <property type="evidence" value="ECO:0007669"/>
    <property type="project" value="UniProtKB-UniRule"/>
</dbReference>
<evidence type="ECO:0000256" key="7">
    <source>
        <dbReference type="SAM" id="MobiDB-lite"/>
    </source>
</evidence>
<keyword evidence="10" id="KW-1185">Reference proteome</keyword>
<evidence type="ECO:0000256" key="6">
    <source>
        <dbReference type="PIRNR" id="PIRNR003101"/>
    </source>
</evidence>
<evidence type="ECO:0000256" key="5">
    <source>
        <dbReference type="HAMAP-Rule" id="MF_02033"/>
    </source>
</evidence>
<dbReference type="HAMAP" id="MF_02033">
    <property type="entry name" value="FtsA"/>
    <property type="match status" value="1"/>
</dbReference>
<evidence type="ECO:0000313" key="10">
    <source>
        <dbReference type="Proteomes" id="UP000325187"/>
    </source>
</evidence>
<dbReference type="PIRSF" id="PIRSF003101">
    <property type="entry name" value="FtsA"/>
    <property type="match status" value="1"/>
</dbReference>
<evidence type="ECO:0000259" key="8">
    <source>
        <dbReference type="SMART" id="SM00842"/>
    </source>
</evidence>
<dbReference type="PANTHER" id="PTHR32432">
    <property type="entry name" value="CELL DIVISION PROTEIN FTSA-RELATED"/>
    <property type="match status" value="1"/>
</dbReference>
<keyword evidence="1 5" id="KW-1003">Cell membrane</keyword>
<dbReference type="NCBIfam" id="TIGR01174">
    <property type="entry name" value="ftsA"/>
    <property type="match status" value="1"/>
</dbReference>
<evidence type="ECO:0000256" key="1">
    <source>
        <dbReference type="ARBA" id="ARBA00022475"/>
    </source>
</evidence>
<dbReference type="GO" id="GO:0032153">
    <property type="term" value="C:cell division site"/>
    <property type="evidence" value="ECO:0007669"/>
    <property type="project" value="UniProtKB-UniRule"/>
</dbReference>
<reference evidence="9 10" key="1">
    <citation type="submission" date="2019-09" db="EMBL/GenBank/DDBJ databases">
        <title>NBRP : Genome information of microbial organism related human and environment.</title>
        <authorList>
            <person name="Hattori M."/>
            <person name="Oshima K."/>
            <person name="Inaba H."/>
            <person name="Suda W."/>
            <person name="Sakamoto M."/>
            <person name="Iino T."/>
            <person name="Kitahara M."/>
            <person name="Oshida Y."/>
            <person name="Iida T."/>
            <person name="Kudo T."/>
            <person name="Itoh T."/>
            <person name="Ohkuma M."/>
        </authorList>
    </citation>
    <scope>NUCLEOTIDE SEQUENCE [LARGE SCALE GENOMIC DNA]</scope>
    <source>
        <strain evidence="9 10">Mie-1</strain>
    </source>
</reference>
<organism evidence="9 10">
    <name type="scientific">Iodidimonas gelatinilytica</name>
    <dbReference type="NCBI Taxonomy" id="1236966"/>
    <lineage>
        <taxon>Bacteria</taxon>
        <taxon>Pseudomonadati</taxon>
        <taxon>Pseudomonadota</taxon>
        <taxon>Alphaproteobacteria</taxon>
        <taxon>Iodidimonadales</taxon>
        <taxon>Iodidimonadaceae</taxon>
        <taxon>Iodidimonas</taxon>
    </lineage>
</organism>